<evidence type="ECO:0000313" key="2">
    <source>
        <dbReference type="EMBL" id="KAF8910929.1"/>
    </source>
</evidence>
<organism evidence="2 3">
    <name type="scientific">Gymnopilus junonius</name>
    <name type="common">Spectacular rustgill mushroom</name>
    <name type="synonym">Gymnopilus spectabilis subsp. junonius</name>
    <dbReference type="NCBI Taxonomy" id="109634"/>
    <lineage>
        <taxon>Eukaryota</taxon>
        <taxon>Fungi</taxon>
        <taxon>Dikarya</taxon>
        <taxon>Basidiomycota</taxon>
        <taxon>Agaricomycotina</taxon>
        <taxon>Agaricomycetes</taxon>
        <taxon>Agaricomycetidae</taxon>
        <taxon>Agaricales</taxon>
        <taxon>Agaricineae</taxon>
        <taxon>Hymenogastraceae</taxon>
        <taxon>Gymnopilus</taxon>
    </lineage>
</organism>
<name>A0A9P5NYA8_GYMJU</name>
<feature type="domain" description="N-acetyltransferase" evidence="1">
    <location>
        <begin position="29"/>
        <end position="218"/>
    </location>
</feature>
<evidence type="ECO:0000313" key="3">
    <source>
        <dbReference type="Proteomes" id="UP000724874"/>
    </source>
</evidence>
<dbReference type="AlphaFoldDB" id="A0A9P5NYA8"/>
<keyword evidence="3" id="KW-1185">Reference proteome</keyword>
<dbReference type="InterPro" id="IPR000182">
    <property type="entry name" value="GNAT_dom"/>
</dbReference>
<dbReference type="Proteomes" id="UP000724874">
    <property type="component" value="Unassembled WGS sequence"/>
</dbReference>
<reference evidence="2" key="1">
    <citation type="submission" date="2020-11" db="EMBL/GenBank/DDBJ databases">
        <authorList>
            <consortium name="DOE Joint Genome Institute"/>
            <person name="Ahrendt S."/>
            <person name="Riley R."/>
            <person name="Andreopoulos W."/>
            <person name="LaButti K."/>
            <person name="Pangilinan J."/>
            <person name="Ruiz-duenas F.J."/>
            <person name="Barrasa J.M."/>
            <person name="Sanchez-Garcia M."/>
            <person name="Camarero S."/>
            <person name="Miyauchi S."/>
            <person name="Serrano A."/>
            <person name="Linde D."/>
            <person name="Babiker R."/>
            <person name="Drula E."/>
            <person name="Ayuso-Fernandez I."/>
            <person name="Pacheco R."/>
            <person name="Padilla G."/>
            <person name="Ferreira P."/>
            <person name="Barriuso J."/>
            <person name="Kellner H."/>
            <person name="Castanera R."/>
            <person name="Alfaro M."/>
            <person name="Ramirez L."/>
            <person name="Pisabarro A.G."/>
            <person name="Kuo A."/>
            <person name="Tritt A."/>
            <person name="Lipzen A."/>
            <person name="He G."/>
            <person name="Yan M."/>
            <person name="Ng V."/>
            <person name="Cullen D."/>
            <person name="Martin F."/>
            <person name="Rosso M.-N."/>
            <person name="Henrissat B."/>
            <person name="Hibbett D."/>
            <person name="Martinez A.T."/>
            <person name="Grigoriev I.V."/>
        </authorList>
    </citation>
    <scope>NUCLEOTIDE SEQUENCE</scope>
    <source>
        <strain evidence="2">AH 44721</strain>
    </source>
</reference>
<dbReference type="Pfam" id="PF13302">
    <property type="entry name" value="Acetyltransf_3"/>
    <property type="match status" value="1"/>
</dbReference>
<dbReference type="GO" id="GO:0016747">
    <property type="term" value="F:acyltransferase activity, transferring groups other than amino-acyl groups"/>
    <property type="evidence" value="ECO:0007669"/>
    <property type="project" value="InterPro"/>
</dbReference>
<dbReference type="Gene3D" id="3.40.630.30">
    <property type="match status" value="1"/>
</dbReference>
<dbReference type="OrthoDB" id="630895at2759"/>
<proteinExistence type="predicted"/>
<protein>
    <recommendedName>
        <fullName evidence="1">N-acetyltransferase domain-containing protein</fullName>
    </recommendedName>
</protein>
<dbReference type="SUPFAM" id="SSF55729">
    <property type="entry name" value="Acyl-CoA N-acyltransferases (Nat)"/>
    <property type="match status" value="1"/>
</dbReference>
<evidence type="ECO:0000259" key="1">
    <source>
        <dbReference type="Pfam" id="PF13302"/>
    </source>
</evidence>
<dbReference type="PANTHER" id="PTHR43328">
    <property type="entry name" value="ACETYLTRANSFERASE-RELATED"/>
    <property type="match status" value="1"/>
</dbReference>
<dbReference type="InterPro" id="IPR016181">
    <property type="entry name" value="Acyl_CoA_acyltransferase"/>
</dbReference>
<gene>
    <name evidence="2" type="ORF">CPB84DRAFT_1672449</name>
</gene>
<sequence length="253" mass="29309">MTKENVWSPLEANPTTKEVFMRVRNHEDIIITPPRPEDVQNIFVSQSDPRIYHWMLTTPKPYLREYAEASWLKSKQHADAALKELEDANSFNRPKLVSSCPVAFIRRVREDGSDEFVGHVTIGRCPKGELMKEEIVDWDHEVQNKAENDSKELGDPTILWSIGNFIAPKFHGQGIMTDVVDTILHDWAVPRMGVRHVLVGAFVENVGSARVFEKNGFRTSRIIQRYREKNHFKVKGKIHGLHLLEWKHESYQM</sequence>
<accession>A0A9P5NYA8</accession>
<dbReference type="EMBL" id="JADNYJ010000005">
    <property type="protein sequence ID" value="KAF8910929.1"/>
    <property type="molecule type" value="Genomic_DNA"/>
</dbReference>
<dbReference type="PANTHER" id="PTHR43328:SF1">
    <property type="entry name" value="N-ACETYLTRANSFERASE DOMAIN-CONTAINING PROTEIN"/>
    <property type="match status" value="1"/>
</dbReference>
<comment type="caution">
    <text evidence="2">The sequence shown here is derived from an EMBL/GenBank/DDBJ whole genome shotgun (WGS) entry which is preliminary data.</text>
</comment>